<dbReference type="SUPFAM" id="SSF53146">
    <property type="entry name" value="Nitrogenase accessory factor-like"/>
    <property type="match status" value="1"/>
</dbReference>
<dbReference type="InterPro" id="IPR033913">
    <property type="entry name" value="MTH1175_dom"/>
</dbReference>
<dbReference type="InterPro" id="IPR003731">
    <property type="entry name" value="Di-Nase_FeMo-co_biosynth"/>
</dbReference>
<dbReference type="AlphaFoldDB" id="A0A7G9Z539"/>
<reference evidence="3" key="1">
    <citation type="submission" date="2020-06" db="EMBL/GenBank/DDBJ databases">
        <title>Unique genomic features of the anaerobic methanotrophic archaea.</title>
        <authorList>
            <person name="Chadwick G.L."/>
            <person name="Skennerton C.T."/>
            <person name="Laso-Perez R."/>
            <person name="Leu A.O."/>
            <person name="Speth D.R."/>
            <person name="Yu H."/>
            <person name="Morgan-Lang C."/>
            <person name="Hatzenpichler R."/>
            <person name="Goudeau D."/>
            <person name="Malmstrom R."/>
            <person name="Brazelton W.J."/>
            <person name="Woyke T."/>
            <person name="Hallam S.J."/>
            <person name="Tyson G.W."/>
            <person name="Wegener G."/>
            <person name="Boetius A."/>
            <person name="Orphan V."/>
        </authorList>
    </citation>
    <scope>NUCLEOTIDE SEQUENCE</scope>
</reference>
<dbReference type="SUPFAM" id="SSF82649">
    <property type="entry name" value="SufE/NifU"/>
    <property type="match status" value="1"/>
</dbReference>
<gene>
    <name evidence="3" type="ORF">IGHPNKDG_00002</name>
</gene>
<evidence type="ECO:0000313" key="3">
    <source>
        <dbReference type="EMBL" id="QNO55373.1"/>
    </source>
</evidence>
<dbReference type="GO" id="GO:0005506">
    <property type="term" value="F:iron ion binding"/>
    <property type="evidence" value="ECO:0007669"/>
    <property type="project" value="InterPro"/>
</dbReference>
<feature type="domain" description="NIF system FeS cluster assembly NifU N-terminal" evidence="1">
    <location>
        <begin position="32"/>
        <end position="152"/>
    </location>
</feature>
<dbReference type="Pfam" id="PF02579">
    <property type="entry name" value="Nitro_FeMo-Co"/>
    <property type="match status" value="1"/>
</dbReference>
<dbReference type="InterPro" id="IPR002871">
    <property type="entry name" value="NIF_FeS_clus_asmbl_NifU_N"/>
</dbReference>
<dbReference type="PANTHER" id="PTHR10093">
    <property type="entry name" value="IRON-SULFUR CLUSTER ASSEMBLY ENZYME NIFU HOMOLOG"/>
    <property type="match status" value="1"/>
</dbReference>
<evidence type="ECO:0000259" key="1">
    <source>
        <dbReference type="Pfam" id="PF01592"/>
    </source>
</evidence>
<protein>
    <recommendedName>
        <fullName evidence="4">Iron-sulfur cluster assembly scaffold protein IscU 2</fullName>
    </recommendedName>
</protein>
<evidence type="ECO:0000259" key="2">
    <source>
        <dbReference type="Pfam" id="PF02579"/>
    </source>
</evidence>
<dbReference type="Gene3D" id="3.30.420.130">
    <property type="entry name" value="Dinitrogenase iron-molybdenum cofactor biosynthesis domain"/>
    <property type="match status" value="1"/>
</dbReference>
<sequence>MEKITGKNKTSDFDELTKKIEEEILEEERGIYTEKTLEAAYNPKNVGELEAPSGAARVTGPCGDTLQMHIKVEENKIVDCKYITDGCGASMACGSVVTELVKGKTIEEALTVKDKDVLSVLGGLPEENIHCSVLAMDTLKAALEDYKSKNKNKNKSRNKKGIKKRGGEHMKLCIPSLGNGGLDDLVSEHFGRAPTFTVVDMVSNKVEIVQNTGEHFGGVGNTPDLVAGAGAEIMLCSGLGPRAISAFEQLGIEVYVGASGTVSEAISAFQAGRLNEASDANACKMHRH</sequence>
<accession>A0A7G9Z539</accession>
<dbReference type="GO" id="GO:0051536">
    <property type="term" value="F:iron-sulfur cluster binding"/>
    <property type="evidence" value="ECO:0007669"/>
    <property type="project" value="InterPro"/>
</dbReference>
<evidence type="ECO:0008006" key="4">
    <source>
        <dbReference type="Google" id="ProtNLM"/>
    </source>
</evidence>
<organism evidence="3">
    <name type="scientific">Candidatus Methanophaga sp. ANME-1 ERB7</name>
    <dbReference type="NCBI Taxonomy" id="2759913"/>
    <lineage>
        <taxon>Archaea</taxon>
        <taxon>Methanobacteriati</taxon>
        <taxon>Methanobacteriota</taxon>
        <taxon>Stenosarchaea group</taxon>
        <taxon>Methanomicrobia</taxon>
        <taxon>Candidatus Methanophagales</taxon>
        <taxon>Candidatus Methanophagaceae</taxon>
        <taxon>Candidatus Methanophaga</taxon>
    </lineage>
</organism>
<dbReference type="Pfam" id="PF01592">
    <property type="entry name" value="NifU_N"/>
    <property type="match status" value="1"/>
</dbReference>
<dbReference type="CDD" id="cd00851">
    <property type="entry name" value="MTH1175"/>
    <property type="match status" value="1"/>
</dbReference>
<feature type="domain" description="Dinitrogenase iron-molybdenum cofactor biosynthesis" evidence="2">
    <location>
        <begin position="183"/>
        <end position="270"/>
    </location>
</feature>
<proteinExistence type="predicted"/>
<dbReference type="Gene3D" id="3.90.1010.10">
    <property type="match status" value="1"/>
</dbReference>
<dbReference type="InterPro" id="IPR036105">
    <property type="entry name" value="DiNase_FeMo-co_biosyn_sf"/>
</dbReference>
<dbReference type="EMBL" id="MT631612">
    <property type="protein sequence ID" value="QNO55373.1"/>
    <property type="molecule type" value="Genomic_DNA"/>
</dbReference>
<dbReference type="GO" id="GO:0016226">
    <property type="term" value="P:iron-sulfur cluster assembly"/>
    <property type="evidence" value="ECO:0007669"/>
    <property type="project" value="InterPro"/>
</dbReference>
<dbReference type="CDD" id="cd06664">
    <property type="entry name" value="IscU_like"/>
    <property type="match status" value="1"/>
</dbReference>
<name>A0A7G9Z539_9EURY</name>